<feature type="region of interest" description="Disordered" evidence="9">
    <location>
        <begin position="1"/>
        <end position="26"/>
    </location>
</feature>
<dbReference type="RefSeq" id="WP_254292452.1">
    <property type="nucleotide sequence ID" value="NZ_JAMLDX010000004.1"/>
</dbReference>
<keyword evidence="4 8" id="KW-0058">Aromatic hydrocarbons catabolism</keyword>
<dbReference type="InterPro" id="IPR000486">
    <property type="entry name" value="Xdiol_ring_cleave_dOase_1/2"/>
</dbReference>
<gene>
    <name evidence="11" type="ORF">M9978_07810</name>
</gene>
<evidence type="ECO:0000256" key="7">
    <source>
        <dbReference type="ARBA" id="ARBA00023004"/>
    </source>
</evidence>
<evidence type="ECO:0000256" key="9">
    <source>
        <dbReference type="SAM" id="MobiDB-lite"/>
    </source>
</evidence>
<evidence type="ECO:0000256" key="3">
    <source>
        <dbReference type="ARBA" id="ARBA00022723"/>
    </source>
</evidence>
<reference evidence="11" key="1">
    <citation type="submission" date="2022-05" db="EMBL/GenBank/DDBJ databases">
        <title>Sphingomonas sp. strain MG17 Genome sequencing and assembly.</title>
        <authorList>
            <person name="Kim I."/>
        </authorList>
    </citation>
    <scope>NUCLEOTIDE SEQUENCE</scope>
    <source>
        <strain evidence="11">MG17</strain>
    </source>
</reference>
<evidence type="ECO:0000256" key="1">
    <source>
        <dbReference type="ARBA" id="ARBA00001954"/>
    </source>
</evidence>
<evidence type="ECO:0000313" key="11">
    <source>
        <dbReference type="EMBL" id="MCP3730333.1"/>
    </source>
</evidence>
<dbReference type="InterPro" id="IPR037523">
    <property type="entry name" value="VOC_core"/>
</dbReference>
<dbReference type="AlphaFoldDB" id="A0A9X2KP74"/>
<feature type="domain" description="VOC" evidence="10">
    <location>
        <begin position="33"/>
        <end position="167"/>
    </location>
</feature>
<dbReference type="PANTHER" id="PTHR36113:SF3">
    <property type="entry name" value="SLL5075 PROTEIN"/>
    <property type="match status" value="1"/>
</dbReference>
<dbReference type="InterPro" id="IPR051332">
    <property type="entry name" value="Fosfomycin_Res_Enzymes"/>
</dbReference>
<organism evidence="11 12">
    <name type="scientific">Sphingomonas tagetis</name>
    <dbReference type="NCBI Taxonomy" id="2949092"/>
    <lineage>
        <taxon>Bacteria</taxon>
        <taxon>Pseudomonadati</taxon>
        <taxon>Pseudomonadota</taxon>
        <taxon>Alphaproteobacteria</taxon>
        <taxon>Sphingomonadales</taxon>
        <taxon>Sphingomonadaceae</taxon>
        <taxon>Sphingomonas</taxon>
    </lineage>
</organism>
<dbReference type="GO" id="GO:0008198">
    <property type="term" value="F:ferrous iron binding"/>
    <property type="evidence" value="ECO:0007669"/>
    <property type="project" value="InterPro"/>
</dbReference>
<evidence type="ECO:0000256" key="6">
    <source>
        <dbReference type="ARBA" id="ARBA00023002"/>
    </source>
</evidence>
<evidence type="ECO:0000313" key="12">
    <source>
        <dbReference type="Proteomes" id="UP001139451"/>
    </source>
</evidence>
<sequence length="218" mass="24846">MTIQEKMMEREAGQGPAPGGLAKPENPGLTPVMLNHAAWVTHDVEATADFYTRVMGMELASTVYDDSVPSTGDAFPYFHIFFRMQDGSTIAFFEAPDLPRRPEVTHPAYDIFDHIALEATNREEVDRWHDWLVKNEIDVVGPTDHKGLIYSIYFHDPNGMRLEITTPIDSDWNKHTEQGRKDLKLWCDAKNQAAAENRNVATALVELIRDQRKRYEAT</sequence>
<dbReference type="Pfam" id="PF00903">
    <property type="entry name" value="Glyoxalase"/>
    <property type="match status" value="1"/>
</dbReference>
<dbReference type="InterPro" id="IPR029068">
    <property type="entry name" value="Glyas_Bleomycin-R_OHBP_Dase"/>
</dbReference>
<dbReference type="Gene3D" id="3.10.180.10">
    <property type="entry name" value="2,3-Dihydroxybiphenyl 1,2-Dioxygenase, domain 1"/>
    <property type="match status" value="1"/>
</dbReference>
<evidence type="ECO:0000256" key="2">
    <source>
        <dbReference type="ARBA" id="ARBA00008784"/>
    </source>
</evidence>
<comment type="cofactor">
    <cofactor evidence="1 8">
        <name>Fe(2+)</name>
        <dbReference type="ChEBI" id="CHEBI:29033"/>
    </cofactor>
</comment>
<keyword evidence="5 8" id="KW-0223">Dioxygenase</keyword>
<dbReference type="PROSITE" id="PS00082">
    <property type="entry name" value="EXTRADIOL_DIOXYGENAS"/>
    <property type="match status" value="1"/>
</dbReference>
<dbReference type="PROSITE" id="PS51819">
    <property type="entry name" value="VOC"/>
    <property type="match status" value="1"/>
</dbReference>
<dbReference type="EMBL" id="JAMLDX010000004">
    <property type="protein sequence ID" value="MCP3730333.1"/>
    <property type="molecule type" value="Genomic_DNA"/>
</dbReference>
<dbReference type="PANTHER" id="PTHR36113">
    <property type="entry name" value="LYASE, PUTATIVE-RELATED-RELATED"/>
    <property type="match status" value="1"/>
</dbReference>
<protein>
    <submittedName>
        <fullName evidence="11">VOC family protein</fullName>
    </submittedName>
</protein>
<dbReference type="CDD" id="cd06587">
    <property type="entry name" value="VOC"/>
    <property type="match status" value="1"/>
</dbReference>
<dbReference type="Proteomes" id="UP001139451">
    <property type="component" value="Unassembled WGS sequence"/>
</dbReference>
<evidence type="ECO:0000259" key="10">
    <source>
        <dbReference type="PROSITE" id="PS51819"/>
    </source>
</evidence>
<feature type="compositionally biased region" description="Basic and acidic residues" evidence="9">
    <location>
        <begin position="1"/>
        <end position="12"/>
    </location>
</feature>
<keyword evidence="6 8" id="KW-0560">Oxidoreductase</keyword>
<dbReference type="SUPFAM" id="SSF54593">
    <property type="entry name" value="Glyoxalase/Bleomycin resistance protein/Dihydroxybiphenyl dioxygenase"/>
    <property type="match status" value="1"/>
</dbReference>
<evidence type="ECO:0000256" key="8">
    <source>
        <dbReference type="RuleBase" id="RU000683"/>
    </source>
</evidence>
<keyword evidence="12" id="KW-1185">Reference proteome</keyword>
<accession>A0A9X2KP74</accession>
<keyword evidence="3" id="KW-0479">Metal-binding</keyword>
<name>A0A9X2KP74_9SPHN</name>
<evidence type="ECO:0000256" key="4">
    <source>
        <dbReference type="ARBA" id="ARBA00022797"/>
    </source>
</evidence>
<evidence type="ECO:0000256" key="5">
    <source>
        <dbReference type="ARBA" id="ARBA00022964"/>
    </source>
</evidence>
<dbReference type="GO" id="GO:0051213">
    <property type="term" value="F:dioxygenase activity"/>
    <property type="evidence" value="ECO:0007669"/>
    <property type="project" value="UniProtKB-KW"/>
</dbReference>
<keyword evidence="7 8" id="KW-0408">Iron</keyword>
<comment type="similarity">
    <text evidence="2 8">Belongs to the extradiol ring-cleavage dioxygenase family.</text>
</comment>
<dbReference type="InterPro" id="IPR004360">
    <property type="entry name" value="Glyas_Fos-R_dOase_dom"/>
</dbReference>
<proteinExistence type="inferred from homology"/>
<comment type="caution">
    <text evidence="11">The sequence shown here is derived from an EMBL/GenBank/DDBJ whole genome shotgun (WGS) entry which is preliminary data.</text>
</comment>